<dbReference type="PROSITE" id="PS50883">
    <property type="entry name" value="EAL"/>
    <property type="match status" value="1"/>
</dbReference>
<evidence type="ECO:0000313" key="5">
    <source>
        <dbReference type="EMBL" id="RHZ96337.1"/>
    </source>
</evidence>
<dbReference type="SUPFAM" id="SSF141868">
    <property type="entry name" value="EAL domain-like"/>
    <property type="match status" value="1"/>
</dbReference>
<dbReference type="InterPro" id="IPR000014">
    <property type="entry name" value="PAS"/>
</dbReference>
<dbReference type="Pfam" id="PF00563">
    <property type="entry name" value="EAL"/>
    <property type="match status" value="1"/>
</dbReference>
<evidence type="ECO:0000259" key="4">
    <source>
        <dbReference type="PROSITE" id="PS50887"/>
    </source>
</evidence>
<dbReference type="RefSeq" id="WP_118999619.1">
    <property type="nucleotide sequence ID" value="NZ_QWGP01000005.1"/>
</dbReference>
<dbReference type="InterPro" id="IPR043128">
    <property type="entry name" value="Rev_trsase/Diguanyl_cyclase"/>
</dbReference>
<accession>A0AAX1UMW6</accession>
<evidence type="ECO:0000259" key="3">
    <source>
        <dbReference type="PROSITE" id="PS50883"/>
    </source>
</evidence>
<dbReference type="InterPro" id="IPR001633">
    <property type="entry name" value="EAL_dom"/>
</dbReference>
<dbReference type="CDD" id="cd01949">
    <property type="entry name" value="GGDEF"/>
    <property type="match status" value="1"/>
</dbReference>
<dbReference type="Gene3D" id="3.30.450.20">
    <property type="entry name" value="PAS domain"/>
    <property type="match status" value="3"/>
</dbReference>
<gene>
    <name evidence="5" type="ORF">D1114_06400</name>
</gene>
<dbReference type="FunFam" id="3.30.70.270:FF:000001">
    <property type="entry name" value="Diguanylate cyclase domain protein"/>
    <property type="match status" value="1"/>
</dbReference>
<dbReference type="CDD" id="cd00130">
    <property type="entry name" value="PAS"/>
    <property type="match status" value="3"/>
</dbReference>
<feature type="domain" description="EAL" evidence="3">
    <location>
        <begin position="569"/>
        <end position="819"/>
    </location>
</feature>
<dbReference type="Pfam" id="PF08448">
    <property type="entry name" value="PAS_4"/>
    <property type="match status" value="1"/>
</dbReference>
<reference evidence="5 6" key="1">
    <citation type="submission" date="2018-08" db="EMBL/GenBank/DDBJ databases">
        <title>Draft genome sequence of Rhodobacter sphaeroides FY.</title>
        <authorList>
            <person name="Rayyan A."/>
            <person name="Meyer T.E."/>
            <person name="Kyndt J.A."/>
        </authorList>
    </citation>
    <scope>NUCLEOTIDE SEQUENCE [LARGE SCALE GENOMIC DNA]</scope>
    <source>
        <strain evidence="5 6">FY</strain>
    </source>
</reference>
<dbReference type="InterPro" id="IPR013656">
    <property type="entry name" value="PAS_4"/>
</dbReference>
<name>A0AAX1UMW6_CERSP</name>
<dbReference type="SMART" id="SM00052">
    <property type="entry name" value="EAL"/>
    <property type="match status" value="1"/>
</dbReference>
<dbReference type="InterPro" id="IPR000160">
    <property type="entry name" value="GGDEF_dom"/>
</dbReference>
<dbReference type="PROSITE" id="PS50112">
    <property type="entry name" value="PAS"/>
    <property type="match status" value="1"/>
</dbReference>
<dbReference type="SMART" id="SM00091">
    <property type="entry name" value="PAS"/>
    <property type="match status" value="3"/>
</dbReference>
<proteinExistence type="predicted"/>
<dbReference type="Proteomes" id="UP000266305">
    <property type="component" value="Unassembled WGS sequence"/>
</dbReference>
<dbReference type="EMBL" id="QWGP01000005">
    <property type="protein sequence ID" value="RHZ96337.1"/>
    <property type="molecule type" value="Genomic_DNA"/>
</dbReference>
<dbReference type="InterPro" id="IPR013655">
    <property type="entry name" value="PAS_fold_3"/>
</dbReference>
<dbReference type="Gene3D" id="3.30.70.270">
    <property type="match status" value="1"/>
</dbReference>
<dbReference type="CDD" id="cd01948">
    <property type="entry name" value="EAL"/>
    <property type="match status" value="1"/>
</dbReference>
<feature type="domain" description="PAC" evidence="2">
    <location>
        <begin position="337"/>
        <end position="389"/>
    </location>
</feature>
<sequence length="833" mass="91960">MTEMQSLRHRLIRQPGPVSGECWIAFFDGVAHPVLIKNAQGQVIFANRAACDLLGRDRSGLAGGAEHELVAGTQAEQIASFDAEAMRRGSVSAEQEMPGPRGVRRFLVSRRPAGEHLVVTFFEITDLRETEGVLRQREAHLRNLLELHPVAPFSFTADGVLSDLSDRLVAITGLPAGTRHVDAWWAAMHPCDRRDLRRAWIRSVRGGQSFDAEHRLQMPDGAYRWFRARVVARPRDQDQRVDRWFGIIEDVHERRTTVEQLRESEARFRAFADDAPVMIWVTDTEGRNVFVSRSWLGATGQSLDEALGTGWIDAVHPDDRDATAAITRDAMRRRIAYTNEFRIRRKDGGWCWVIDVGHPRLLADGTFIGYIGCCVDISARRQAEDDRVMAQLQVFHMARHDMLTGLPNRHYFGDCYQEAVASLAPERSVAVLMLDLDGFKTVNDTRGHPVGDQVLCEVANRLRTSVRSTDTVARLGGDEFAVIQTPIRSEQEACDLARRLIAAISKPFDLEGAVPEVGASVGIAFARGRGDSAEEIMRYADVALYAAKQAGRGTFRVFDEATDTHLQSRQKMKAALRAALGLGELSVFYQPLIGLRDGQVTACEALMRWHRKGAGWITPDQFIPLAEEAGLIGDMGDWVLHEACAQAARWPDSVSVAVNLSPLQFHGGALVDQVASALRASGLPPERLQLEITESVLLDPTDRNIGVLQDLRALGAKIVMDDFGTGYSSLGYLRSFPFDKIKVDRSFIRDLPDAREALAILKAVAGLGRSLDMRTTVEGVETQAQLDCAIAEGVDEAQGYFFSRPLPAPGIASFISGCLPKRRIQPATGDAAT</sequence>
<dbReference type="NCBIfam" id="TIGR00254">
    <property type="entry name" value="GGDEF"/>
    <property type="match status" value="1"/>
</dbReference>
<dbReference type="InterPro" id="IPR001610">
    <property type="entry name" value="PAC"/>
</dbReference>
<evidence type="ECO:0000259" key="1">
    <source>
        <dbReference type="PROSITE" id="PS50112"/>
    </source>
</evidence>
<dbReference type="AlphaFoldDB" id="A0AAX1UMW6"/>
<dbReference type="SUPFAM" id="SSF55785">
    <property type="entry name" value="PYP-like sensor domain (PAS domain)"/>
    <property type="match status" value="3"/>
</dbReference>
<evidence type="ECO:0000313" key="6">
    <source>
        <dbReference type="Proteomes" id="UP000266305"/>
    </source>
</evidence>
<dbReference type="SUPFAM" id="SSF55073">
    <property type="entry name" value="Nucleotide cyclase"/>
    <property type="match status" value="1"/>
</dbReference>
<dbReference type="PROSITE" id="PS50887">
    <property type="entry name" value="GGDEF"/>
    <property type="match status" value="1"/>
</dbReference>
<dbReference type="SMART" id="SM00086">
    <property type="entry name" value="PAC"/>
    <property type="match status" value="2"/>
</dbReference>
<dbReference type="NCBIfam" id="TIGR00229">
    <property type="entry name" value="sensory_box"/>
    <property type="match status" value="2"/>
</dbReference>
<dbReference type="PROSITE" id="PS50113">
    <property type="entry name" value="PAC"/>
    <property type="match status" value="2"/>
</dbReference>
<dbReference type="InterPro" id="IPR052155">
    <property type="entry name" value="Biofilm_reg_signaling"/>
</dbReference>
<organism evidence="5 6">
    <name type="scientific">Cereibacter sphaeroides</name>
    <name type="common">Rhodobacter sphaeroides</name>
    <dbReference type="NCBI Taxonomy" id="1063"/>
    <lineage>
        <taxon>Bacteria</taxon>
        <taxon>Pseudomonadati</taxon>
        <taxon>Pseudomonadota</taxon>
        <taxon>Alphaproteobacteria</taxon>
        <taxon>Rhodobacterales</taxon>
        <taxon>Paracoccaceae</taxon>
        <taxon>Cereibacter</taxon>
    </lineage>
</organism>
<dbReference type="Gene3D" id="3.20.20.450">
    <property type="entry name" value="EAL domain"/>
    <property type="match status" value="1"/>
</dbReference>
<feature type="domain" description="PAC" evidence="2">
    <location>
        <begin position="210"/>
        <end position="263"/>
    </location>
</feature>
<dbReference type="PANTHER" id="PTHR44757:SF2">
    <property type="entry name" value="BIOFILM ARCHITECTURE MAINTENANCE PROTEIN MBAA"/>
    <property type="match status" value="1"/>
</dbReference>
<dbReference type="Pfam" id="PF00990">
    <property type="entry name" value="GGDEF"/>
    <property type="match status" value="1"/>
</dbReference>
<feature type="domain" description="PAS" evidence="1">
    <location>
        <begin position="264"/>
        <end position="334"/>
    </location>
</feature>
<dbReference type="InterPro" id="IPR035965">
    <property type="entry name" value="PAS-like_dom_sf"/>
</dbReference>
<dbReference type="InterPro" id="IPR000700">
    <property type="entry name" value="PAS-assoc_C"/>
</dbReference>
<dbReference type="FunFam" id="3.30.450.20:FF:000099">
    <property type="entry name" value="Sensory box sensor histidine kinase"/>
    <property type="match status" value="1"/>
</dbReference>
<evidence type="ECO:0000259" key="2">
    <source>
        <dbReference type="PROSITE" id="PS50113"/>
    </source>
</evidence>
<comment type="caution">
    <text evidence="5">The sequence shown here is derived from an EMBL/GenBank/DDBJ whole genome shotgun (WGS) entry which is preliminary data.</text>
</comment>
<protein>
    <submittedName>
        <fullName evidence="5">EAL domain-containing protein</fullName>
    </submittedName>
</protein>
<dbReference type="SMART" id="SM00267">
    <property type="entry name" value="GGDEF"/>
    <property type="match status" value="1"/>
</dbReference>
<dbReference type="GO" id="GO:0003824">
    <property type="term" value="F:catalytic activity"/>
    <property type="evidence" value="ECO:0007669"/>
    <property type="project" value="UniProtKB-ARBA"/>
</dbReference>
<dbReference type="Pfam" id="PF08447">
    <property type="entry name" value="PAS_3"/>
    <property type="match status" value="2"/>
</dbReference>
<feature type="domain" description="GGDEF" evidence="4">
    <location>
        <begin position="427"/>
        <end position="560"/>
    </location>
</feature>
<dbReference type="InterPro" id="IPR035919">
    <property type="entry name" value="EAL_sf"/>
</dbReference>
<dbReference type="PANTHER" id="PTHR44757">
    <property type="entry name" value="DIGUANYLATE CYCLASE DGCP"/>
    <property type="match status" value="1"/>
</dbReference>
<dbReference type="InterPro" id="IPR029787">
    <property type="entry name" value="Nucleotide_cyclase"/>
</dbReference>